<reference evidence="2" key="1">
    <citation type="journal article" date="2017" name="Nat. Commun.">
        <title>The asparagus genome sheds light on the origin and evolution of a young Y chromosome.</title>
        <authorList>
            <person name="Harkess A."/>
            <person name="Zhou J."/>
            <person name="Xu C."/>
            <person name="Bowers J.E."/>
            <person name="Van der Hulst R."/>
            <person name="Ayyampalayam S."/>
            <person name="Mercati F."/>
            <person name="Riccardi P."/>
            <person name="McKain M.R."/>
            <person name="Kakrana A."/>
            <person name="Tang H."/>
            <person name="Ray J."/>
            <person name="Groenendijk J."/>
            <person name="Arikit S."/>
            <person name="Mathioni S.M."/>
            <person name="Nakano M."/>
            <person name="Shan H."/>
            <person name="Telgmann-Rauber A."/>
            <person name="Kanno A."/>
            <person name="Yue Z."/>
            <person name="Chen H."/>
            <person name="Li W."/>
            <person name="Chen Y."/>
            <person name="Xu X."/>
            <person name="Zhang Y."/>
            <person name="Luo S."/>
            <person name="Chen H."/>
            <person name="Gao J."/>
            <person name="Mao Z."/>
            <person name="Pires J.C."/>
            <person name="Luo M."/>
            <person name="Kudrna D."/>
            <person name="Wing R.A."/>
            <person name="Meyers B.C."/>
            <person name="Yi K."/>
            <person name="Kong H."/>
            <person name="Lavrijsen P."/>
            <person name="Sunseri F."/>
            <person name="Falavigna A."/>
            <person name="Ye Y."/>
            <person name="Leebens-Mack J.H."/>
            <person name="Chen G."/>
        </authorList>
    </citation>
    <scope>NUCLEOTIDE SEQUENCE [LARGE SCALE GENOMIC DNA]</scope>
    <source>
        <strain evidence="2">cv. DH0086</strain>
    </source>
</reference>
<dbReference type="EMBL" id="CM007387">
    <property type="protein sequence ID" value="ONK64431.1"/>
    <property type="molecule type" value="Genomic_DNA"/>
</dbReference>
<gene>
    <name evidence="1" type="ORF">A4U43_C07F25860</name>
</gene>
<accession>A0A5P1EIB8</accession>
<evidence type="ECO:0000313" key="2">
    <source>
        <dbReference type="Proteomes" id="UP000243459"/>
    </source>
</evidence>
<sequence>MGSPLLDYATRDVIPEQLHTVMLAMQDSVRGKCSREPQLKSLLDGIKVNTDATRVIDTGMVGVAGILRDFRRSMTSRLLSSLVDYIHFDSGAWSYGRKQAVVESDALEAVNLIHKEGRELRSIVGDIETYRHVS</sequence>
<keyword evidence="2" id="KW-1185">Reference proteome</keyword>
<organism evidence="1 2">
    <name type="scientific">Asparagus officinalis</name>
    <name type="common">Garden asparagus</name>
    <dbReference type="NCBI Taxonomy" id="4686"/>
    <lineage>
        <taxon>Eukaryota</taxon>
        <taxon>Viridiplantae</taxon>
        <taxon>Streptophyta</taxon>
        <taxon>Embryophyta</taxon>
        <taxon>Tracheophyta</taxon>
        <taxon>Spermatophyta</taxon>
        <taxon>Magnoliopsida</taxon>
        <taxon>Liliopsida</taxon>
        <taxon>Asparagales</taxon>
        <taxon>Asparagaceae</taxon>
        <taxon>Asparagoideae</taxon>
        <taxon>Asparagus</taxon>
    </lineage>
</organism>
<dbReference type="AlphaFoldDB" id="A0A5P1EIB8"/>
<dbReference type="Gramene" id="ONK64431">
    <property type="protein sequence ID" value="ONK64431"/>
    <property type="gene ID" value="A4U43_C07F25860"/>
</dbReference>
<protein>
    <submittedName>
        <fullName evidence="1">Uncharacterized protein</fullName>
    </submittedName>
</protein>
<dbReference type="Proteomes" id="UP000243459">
    <property type="component" value="Chromosome 7"/>
</dbReference>
<evidence type="ECO:0000313" key="1">
    <source>
        <dbReference type="EMBL" id="ONK64431.1"/>
    </source>
</evidence>
<name>A0A5P1EIB8_ASPOF</name>
<proteinExistence type="predicted"/>